<dbReference type="InterPro" id="IPR038763">
    <property type="entry name" value="DHH_sf"/>
</dbReference>
<dbReference type="GO" id="GO:0008033">
    <property type="term" value="P:tRNA processing"/>
    <property type="evidence" value="ECO:0007669"/>
    <property type="project" value="UniProtKB-KW"/>
</dbReference>
<dbReference type="PANTHER" id="PTHR47788">
    <property type="entry name" value="POLYA POLYMERASE"/>
    <property type="match status" value="1"/>
</dbReference>
<evidence type="ECO:0000256" key="6">
    <source>
        <dbReference type="ARBA" id="ARBA00022695"/>
    </source>
</evidence>
<dbReference type="Gene3D" id="1.10.3090.10">
    <property type="entry name" value="cca-adding enzyme, domain 2"/>
    <property type="match status" value="1"/>
</dbReference>
<keyword evidence="7" id="KW-0479">Metal-binding</keyword>
<dbReference type="Pfam" id="PF01743">
    <property type="entry name" value="PolyA_pol"/>
    <property type="match status" value="1"/>
</dbReference>
<keyword evidence="6" id="KW-0548">Nucleotidyltransferase</keyword>
<dbReference type="PANTHER" id="PTHR47788:SF1">
    <property type="entry name" value="A-ADDING TRNA NUCLEOTIDYLTRANSFERASE"/>
    <property type="match status" value="1"/>
</dbReference>
<comment type="similarity">
    <text evidence="2 12">Belongs to the tRNA nucleotidyltransferase/poly(A) polymerase family.</text>
</comment>
<organism evidence="15 17">
    <name type="scientific">Clostridium formicaceticum</name>
    <dbReference type="NCBI Taxonomy" id="1497"/>
    <lineage>
        <taxon>Bacteria</taxon>
        <taxon>Bacillati</taxon>
        <taxon>Bacillota</taxon>
        <taxon>Clostridia</taxon>
        <taxon>Eubacteriales</taxon>
        <taxon>Clostridiaceae</taxon>
        <taxon>Clostridium</taxon>
    </lineage>
</organism>
<keyword evidence="8" id="KW-0547">Nucleotide-binding</keyword>
<dbReference type="Pfam" id="PF12627">
    <property type="entry name" value="PolyA_pol_RNAbd"/>
    <property type="match status" value="1"/>
</dbReference>
<reference evidence="14 16" key="1">
    <citation type="submission" date="2016-10" db="EMBL/GenBank/DDBJ databases">
        <title>Complete Genome Sequence of Acetogen Clostridium formicoaceticum ATCC 27076.</title>
        <authorList>
            <person name="Bao T."/>
            <person name="Cheng C."/>
            <person name="Zhao J."/>
            <person name="Yang S.-T."/>
            <person name="Wang J."/>
            <person name="Wang M."/>
        </authorList>
    </citation>
    <scope>NUCLEOTIDE SEQUENCE [LARGE SCALE GENOMIC DNA]</scope>
    <source>
        <strain evidence="14 16">ATCC 27076</strain>
    </source>
</reference>
<dbReference type="SUPFAM" id="SSF64182">
    <property type="entry name" value="DHH phosphoesterases"/>
    <property type="match status" value="1"/>
</dbReference>
<dbReference type="Pfam" id="PF01368">
    <property type="entry name" value="DHH"/>
    <property type="match status" value="1"/>
</dbReference>
<feature type="domain" description="CBS" evidence="13">
    <location>
        <begin position="313"/>
        <end position="371"/>
    </location>
</feature>
<evidence type="ECO:0000256" key="5">
    <source>
        <dbReference type="ARBA" id="ARBA00022694"/>
    </source>
</evidence>
<evidence type="ECO:0000256" key="3">
    <source>
        <dbReference type="ARBA" id="ARBA00022555"/>
    </source>
</evidence>
<dbReference type="Pfam" id="PF00571">
    <property type="entry name" value="CBS"/>
    <property type="match status" value="2"/>
</dbReference>
<dbReference type="SUPFAM" id="SSF54631">
    <property type="entry name" value="CBS-domain pair"/>
    <property type="match status" value="1"/>
</dbReference>
<gene>
    <name evidence="15" type="primary">cca_2</name>
    <name evidence="14" type="ORF">BJL90_15295</name>
    <name evidence="15" type="ORF">CLFO_20020</name>
</gene>
<evidence type="ECO:0000256" key="12">
    <source>
        <dbReference type="RuleBase" id="RU003953"/>
    </source>
</evidence>
<evidence type="ECO:0000256" key="1">
    <source>
        <dbReference type="ARBA" id="ARBA00001946"/>
    </source>
</evidence>
<dbReference type="PROSITE" id="PS51371">
    <property type="entry name" value="CBS"/>
    <property type="match status" value="2"/>
</dbReference>
<keyword evidence="16" id="KW-1185">Reference proteome</keyword>
<dbReference type="SUPFAM" id="SSF81301">
    <property type="entry name" value="Nucleotidyltransferase"/>
    <property type="match status" value="1"/>
</dbReference>
<evidence type="ECO:0000256" key="11">
    <source>
        <dbReference type="PROSITE-ProRule" id="PRU00703"/>
    </source>
</evidence>
<dbReference type="Gene3D" id="3.10.310.30">
    <property type="match status" value="1"/>
</dbReference>
<keyword evidence="4 12" id="KW-0808">Transferase</keyword>
<evidence type="ECO:0000313" key="17">
    <source>
        <dbReference type="Proteomes" id="UP000192478"/>
    </source>
</evidence>
<evidence type="ECO:0000256" key="9">
    <source>
        <dbReference type="ARBA" id="ARBA00022842"/>
    </source>
</evidence>
<dbReference type="Pfam" id="PF02272">
    <property type="entry name" value="DHHA1"/>
    <property type="match status" value="1"/>
</dbReference>
<evidence type="ECO:0000259" key="13">
    <source>
        <dbReference type="PROSITE" id="PS51371"/>
    </source>
</evidence>
<dbReference type="InterPro" id="IPR001667">
    <property type="entry name" value="DDH_dom"/>
</dbReference>
<evidence type="ECO:0000256" key="10">
    <source>
        <dbReference type="ARBA" id="ARBA00022884"/>
    </source>
</evidence>
<name>A0AAC9RL79_9CLOT</name>
<dbReference type="CDD" id="cd04595">
    <property type="entry name" value="CBS_pair_DHH_polyA_Pol_assoc"/>
    <property type="match status" value="1"/>
</dbReference>
<feature type="domain" description="CBS" evidence="13">
    <location>
        <begin position="375"/>
        <end position="431"/>
    </location>
</feature>
<dbReference type="Gene3D" id="3.30.460.10">
    <property type="entry name" value="Beta Polymerase, domain 2"/>
    <property type="match status" value="1"/>
</dbReference>
<comment type="cofactor">
    <cofactor evidence="1">
        <name>Mg(2+)</name>
        <dbReference type="ChEBI" id="CHEBI:18420"/>
    </cofactor>
</comment>
<dbReference type="GO" id="GO:0016779">
    <property type="term" value="F:nucleotidyltransferase activity"/>
    <property type="evidence" value="ECO:0007669"/>
    <property type="project" value="UniProtKB-KW"/>
</dbReference>
<evidence type="ECO:0000313" key="14">
    <source>
        <dbReference type="EMBL" id="AOY77093.1"/>
    </source>
</evidence>
<keyword evidence="3" id="KW-0820">tRNA-binding</keyword>
<proteinExistence type="inferred from homology"/>
<accession>A0AAC9RL79</accession>
<dbReference type="EMBL" id="CP017603">
    <property type="protein sequence ID" value="AOY77093.1"/>
    <property type="molecule type" value="Genomic_DNA"/>
</dbReference>
<dbReference type="InterPro" id="IPR003156">
    <property type="entry name" value="DHHA1_dom"/>
</dbReference>
<dbReference type="Proteomes" id="UP000177894">
    <property type="component" value="Chromosome"/>
</dbReference>
<dbReference type="InterPro" id="IPR046342">
    <property type="entry name" value="CBS_dom_sf"/>
</dbReference>
<dbReference type="AlphaFoldDB" id="A0AAC9RL79"/>
<evidence type="ECO:0000256" key="7">
    <source>
        <dbReference type="ARBA" id="ARBA00022723"/>
    </source>
</evidence>
<keyword evidence="11" id="KW-0129">CBS domain</keyword>
<keyword evidence="5" id="KW-0819">tRNA processing</keyword>
<dbReference type="InterPro" id="IPR052390">
    <property type="entry name" value="tRNA_nt/polyA_polymerase"/>
</dbReference>
<keyword evidence="9" id="KW-0460">Magnesium</keyword>
<sequence length="873" mass="100561">MKVIVSHENLDFDGIASMIACSKLHPEAIVVFSGRVNNDVKKFYSLYKNILAIKSANEIDLKAIKELMIVDVNSFKRVGKFKELANHSIPITIYDHHQETEDTIVKARKIMKPYGSCTAILVELIKEKEVTITSFEATLFLMGIYTDTNCLTFSSTKPQDAAAAAYLLEKGADLEIVNTFIQTSFGNEHDQLFLDLLLNMETMEVNNYRIILSLYENDRFIGELGHIASKMLEIKNCDAVFLIAKMENRCYLVGRSLKEDINVPFILKEFNGAGHDKAASAVVKNGEPQVLREALLEALHTKIKPQITARDIMNYPVKIVFEDMNIEEVSKIMLRYGHTGMPVIKDNYIIGIISRTDVDKAMQHGLGHAPVKGFMTREVKTISPTTSLSEINDLLVKNNIGRLPVVEEDKIIGIVTRTDLLRMLHGNNHPYWYKKTFTENEKAINCLNKIKQLPEETYNLLKLVGKVGDSLDKKVYVVGGFVRDLLLKRENYDVDIVVEGDGVLFAEELNQKLQGKLLVHEAFGTASIRLEKNNVIDIVSARREYYEYPAALPKVEKSSIWNDLFRRDFTINCMAIQLNTESFGKLIDYFDGLQDMKHRRIRVLYNLSFIEDPTRIFRAIRFAARMDFTIENETKNFMMEAIRDHMIEKVSDDRIREEISPMLEDENFIKYILSMQAFNLFEAIDPDLVLTKESIKKLSSIQSAIDAFREFFSIIPSVRRIIITGIFRDFPMDRLHDVLTKFVANKQLATNIYHTLENKENIYQLLTKEDVDRFTLYRVLNQHDLEDLIFYYNDCEDGYIKHYIMYYMLHLKNIKLSMSGEDLINLNIKPGPIYKKVLESVLKAKVSGEIYNKDDEINYAYDLYQELKGEENV</sequence>
<dbReference type="Gene3D" id="3.10.580.10">
    <property type="entry name" value="CBS-domain"/>
    <property type="match status" value="1"/>
</dbReference>
<dbReference type="SMART" id="SM00116">
    <property type="entry name" value="CBS"/>
    <property type="match status" value="2"/>
</dbReference>
<evidence type="ECO:0000313" key="15">
    <source>
        <dbReference type="EMBL" id="ARE87602.1"/>
    </source>
</evidence>
<reference evidence="15 17" key="2">
    <citation type="submission" date="2017-03" db="EMBL/GenBank/DDBJ databases">
        <title>Complete sequence of Clostridium formicaceticum DSM 92.</title>
        <authorList>
            <person name="Poehlein A."/>
            <person name="Karl M."/>
            <person name="Bengelsdorf F.R."/>
            <person name="Duerre P."/>
            <person name="Daniel R."/>
        </authorList>
    </citation>
    <scope>NUCLEOTIDE SEQUENCE [LARGE SCALE GENOMIC DNA]</scope>
    <source>
        <strain evidence="15 17">DSM 92</strain>
    </source>
</reference>
<evidence type="ECO:0000256" key="2">
    <source>
        <dbReference type="ARBA" id="ARBA00007265"/>
    </source>
</evidence>
<dbReference type="Gene3D" id="3.90.1640.10">
    <property type="entry name" value="inorganic pyrophosphatase (n-terminal core)"/>
    <property type="match status" value="1"/>
</dbReference>
<dbReference type="GO" id="GO:0000166">
    <property type="term" value="F:nucleotide binding"/>
    <property type="evidence" value="ECO:0007669"/>
    <property type="project" value="UniProtKB-KW"/>
</dbReference>
<protein>
    <submittedName>
        <fullName evidence="15">Multifunctional CCA protein</fullName>
    </submittedName>
</protein>
<dbReference type="Proteomes" id="UP000192478">
    <property type="component" value="Chromosome"/>
</dbReference>
<dbReference type="InterPro" id="IPR032828">
    <property type="entry name" value="PolyA_RNA-bd"/>
</dbReference>
<dbReference type="EMBL" id="CP020559">
    <property type="protein sequence ID" value="ARE87602.1"/>
    <property type="molecule type" value="Genomic_DNA"/>
</dbReference>
<evidence type="ECO:0000256" key="4">
    <source>
        <dbReference type="ARBA" id="ARBA00022679"/>
    </source>
</evidence>
<dbReference type="CDD" id="cd05398">
    <property type="entry name" value="NT_ClassII-CCAase"/>
    <property type="match status" value="1"/>
</dbReference>
<dbReference type="KEGG" id="cfm:BJL90_15295"/>
<dbReference type="RefSeq" id="WP_070969861.1">
    <property type="nucleotide sequence ID" value="NZ_CP017603.1"/>
</dbReference>
<dbReference type="InterPro" id="IPR043519">
    <property type="entry name" value="NT_sf"/>
</dbReference>
<dbReference type="InterPro" id="IPR000644">
    <property type="entry name" value="CBS_dom"/>
</dbReference>
<evidence type="ECO:0000313" key="16">
    <source>
        <dbReference type="Proteomes" id="UP000177894"/>
    </source>
</evidence>
<evidence type="ECO:0000256" key="8">
    <source>
        <dbReference type="ARBA" id="ARBA00022741"/>
    </source>
</evidence>
<dbReference type="SUPFAM" id="SSF81891">
    <property type="entry name" value="Poly A polymerase C-terminal region-like"/>
    <property type="match status" value="1"/>
</dbReference>
<dbReference type="GO" id="GO:0046872">
    <property type="term" value="F:metal ion binding"/>
    <property type="evidence" value="ECO:0007669"/>
    <property type="project" value="UniProtKB-KW"/>
</dbReference>
<dbReference type="GO" id="GO:0000049">
    <property type="term" value="F:tRNA binding"/>
    <property type="evidence" value="ECO:0007669"/>
    <property type="project" value="UniProtKB-KW"/>
</dbReference>
<keyword evidence="10 12" id="KW-0694">RNA-binding</keyword>
<dbReference type="InterPro" id="IPR002646">
    <property type="entry name" value="PolA_pol_head_dom"/>
</dbReference>